<evidence type="ECO:0000313" key="2">
    <source>
        <dbReference type="Ensembl" id="ENSMMUP00000073110.1"/>
    </source>
</evidence>
<keyword evidence="1" id="KW-0472">Membrane</keyword>
<dbReference type="GeneTree" id="ENSGT01150000286943"/>
<evidence type="ECO:0000313" key="3">
    <source>
        <dbReference type="Proteomes" id="UP000006718"/>
    </source>
</evidence>
<dbReference type="Proteomes" id="UP000006718">
    <property type="component" value="Chromosome 14"/>
</dbReference>
<keyword evidence="1" id="KW-0812">Transmembrane</keyword>
<reference evidence="3" key="1">
    <citation type="journal article" date="2007" name="Science">
        <title>Evolutionary and biomedical insights from the rhesus macaque genome.</title>
        <authorList>
            <person name="Gibbs R.A."/>
            <person name="Rogers J."/>
            <person name="Katze M.G."/>
            <person name="Bumgarner R."/>
            <person name="Weinstock G.M."/>
            <person name="Mardis E.R."/>
            <person name="Remington K.A."/>
            <person name="Strausberg R.L."/>
            <person name="Venter J.C."/>
            <person name="Wilson R.K."/>
            <person name="Batzer M.A."/>
            <person name="Bustamante C.D."/>
            <person name="Eichler E.E."/>
            <person name="Hahn M.W."/>
            <person name="Hardison R.C."/>
            <person name="Makova K.D."/>
            <person name="Miller W."/>
            <person name="Milosavljevic A."/>
            <person name="Palermo R.E."/>
            <person name="Siepel A."/>
            <person name="Sikela J.M."/>
            <person name="Attaway T."/>
            <person name="Bell S."/>
            <person name="Bernard K.E."/>
            <person name="Buhay C.J."/>
            <person name="Chandrabose M.N."/>
            <person name="Dao M."/>
            <person name="Davis C."/>
            <person name="Delehaunty K.D."/>
            <person name="Ding Y."/>
            <person name="Dinh H.H."/>
            <person name="Dugan-Rocha S."/>
            <person name="Fulton L.A."/>
            <person name="Gabisi R.A."/>
            <person name="Garner T.T."/>
            <person name="Godfrey J."/>
            <person name="Hawes A.C."/>
            <person name="Hernandez J."/>
            <person name="Hines S."/>
            <person name="Holder M."/>
            <person name="Hume J."/>
            <person name="Jhangiani S.N."/>
            <person name="Joshi V."/>
            <person name="Khan Z.M."/>
            <person name="Kirkness E.F."/>
            <person name="Cree A."/>
            <person name="Fowler R.G."/>
            <person name="Lee S."/>
            <person name="Lewis L.R."/>
            <person name="Li Z."/>
            <person name="Liu Y.-S."/>
            <person name="Moore S.M."/>
            <person name="Muzny D."/>
            <person name="Nazareth L.V."/>
            <person name="Ngo D.N."/>
            <person name="Okwuonu G.O."/>
            <person name="Pai G."/>
            <person name="Parker D."/>
            <person name="Paul H.A."/>
            <person name="Pfannkoch C."/>
            <person name="Pohl C.S."/>
            <person name="Rogers Y.-H.C."/>
            <person name="Ruiz S.J."/>
            <person name="Sabo A."/>
            <person name="Santibanez J."/>
            <person name="Schneider B.W."/>
            <person name="Smith S.M."/>
            <person name="Sodergren E."/>
            <person name="Svatek A.F."/>
            <person name="Utterback T.R."/>
            <person name="Vattathil S."/>
            <person name="Warren W."/>
            <person name="White C.S."/>
            <person name="Chinwalla A.T."/>
            <person name="Feng Y."/>
            <person name="Halpern A.L."/>
            <person name="Hillier L.W."/>
            <person name="Huang X."/>
            <person name="Minx P."/>
            <person name="Nelson J.O."/>
            <person name="Pepin K.H."/>
            <person name="Qin X."/>
            <person name="Sutton G.G."/>
            <person name="Venter E."/>
            <person name="Walenz B.P."/>
            <person name="Wallis J.W."/>
            <person name="Worley K.C."/>
            <person name="Yang S.-P."/>
            <person name="Jones S.M."/>
            <person name="Marra M.A."/>
            <person name="Rocchi M."/>
            <person name="Schein J.E."/>
            <person name="Baertsch R."/>
            <person name="Clarke L."/>
            <person name="Csuros M."/>
            <person name="Glasscock J."/>
            <person name="Harris R.A."/>
            <person name="Havlak P."/>
            <person name="Jackson A.R."/>
            <person name="Jiang H."/>
            <person name="Liu Y."/>
            <person name="Messina D.N."/>
            <person name="Shen Y."/>
            <person name="Song H.X.-Z."/>
            <person name="Wylie T."/>
            <person name="Zhang L."/>
            <person name="Birney E."/>
            <person name="Han K."/>
            <person name="Konkel M.K."/>
            <person name="Lee J."/>
            <person name="Smit A.F.A."/>
            <person name="Ullmer B."/>
            <person name="Wang H."/>
            <person name="Xing J."/>
            <person name="Burhans R."/>
            <person name="Cheng Z."/>
            <person name="Karro J.E."/>
            <person name="Ma J."/>
            <person name="Raney B."/>
            <person name="She X."/>
            <person name="Cox M.J."/>
            <person name="Demuth J.P."/>
            <person name="Dumas L.J."/>
            <person name="Han S.-G."/>
            <person name="Hopkins J."/>
            <person name="Karimpour-Fard A."/>
            <person name="Kim Y.H."/>
            <person name="Pollack J.R."/>
            <person name="Vinar T."/>
            <person name="Addo-Quaye C."/>
            <person name="Degenhardt J."/>
            <person name="Denby A."/>
            <person name="Hubisz M.J."/>
            <person name="Indap A."/>
            <person name="Kosiol C."/>
            <person name="Lahn B.T."/>
            <person name="Lawson H.A."/>
            <person name="Marklein A."/>
            <person name="Nielsen R."/>
            <person name="Vallender E.J."/>
            <person name="Clark A.G."/>
            <person name="Ferguson B."/>
            <person name="Hernandez R.D."/>
            <person name="Hirani K."/>
            <person name="Kehrer-Sawatzki H."/>
            <person name="Kolb J."/>
            <person name="Patil S."/>
            <person name="Pu L.-L."/>
            <person name="Ren Y."/>
            <person name="Smith D.G."/>
            <person name="Wheeler D.A."/>
            <person name="Schenck I."/>
            <person name="Ball E.V."/>
            <person name="Chen R."/>
            <person name="Cooper D.N."/>
            <person name="Giardine B."/>
            <person name="Hsu F."/>
            <person name="Kent W.J."/>
            <person name="Lesk A."/>
            <person name="Nelson D.L."/>
            <person name="O'brien W.E."/>
            <person name="Pruefer K."/>
            <person name="Stenson P.D."/>
            <person name="Wallace J.C."/>
            <person name="Ke H."/>
            <person name="Liu X.-M."/>
            <person name="Wang P."/>
            <person name="Xiang A.P."/>
            <person name="Yang F."/>
            <person name="Barber G.P."/>
            <person name="Haussler D."/>
            <person name="Karolchik D."/>
            <person name="Kern A.D."/>
            <person name="Kuhn R.M."/>
            <person name="Smith K.E."/>
            <person name="Zwieg A.S."/>
        </authorList>
    </citation>
    <scope>NUCLEOTIDE SEQUENCE [LARGE SCALE GENOMIC DNA]</scope>
    <source>
        <strain evidence="3">17573</strain>
    </source>
</reference>
<dbReference type="PANTHER" id="PTHR12138:SF133">
    <property type="entry name" value="SECRETED PROTEIN"/>
    <property type="match status" value="1"/>
</dbReference>
<organism evidence="2 3">
    <name type="scientific">Macaca mulatta</name>
    <name type="common">Rhesus macaque</name>
    <dbReference type="NCBI Taxonomy" id="9544"/>
    <lineage>
        <taxon>Eukaryota</taxon>
        <taxon>Metazoa</taxon>
        <taxon>Chordata</taxon>
        <taxon>Craniata</taxon>
        <taxon>Vertebrata</taxon>
        <taxon>Euteleostomi</taxon>
        <taxon>Mammalia</taxon>
        <taxon>Eutheria</taxon>
        <taxon>Euarchontoglires</taxon>
        <taxon>Primates</taxon>
        <taxon>Haplorrhini</taxon>
        <taxon>Catarrhini</taxon>
        <taxon>Cercopithecidae</taxon>
        <taxon>Cercopithecinae</taxon>
        <taxon>Macaca</taxon>
    </lineage>
</organism>
<keyword evidence="3" id="KW-1185">Reference proteome</keyword>
<dbReference type="PRINTS" id="PR02045">
    <property type="entry name" value="F138DOMAIN"/>
</dbReference>
<dbReference type="AlphaFoldDB" id="A0A5F8A867"/>
<sequence length="137" mass="15141">SPHFGRPRGGADHLSPGVRDQPDQNGVTLSLFFFFFSFLFFFLFFFFFFLRWSLALLSRLECSGTISAHCNLCLLGASDSPASASRVAGITGVHHHAQLVFVFLVETRFRHVGQAGFELLTSGNPPPQPPKVLGLQE</sequence>
<dbReference type="Ensembl" id="ENSMMUT00000097424.1">
    <property type="protein sequence ID" value="ENSMMUP00000073110.1"/>
    <property type="gene ID" value="ENSMMUG00000059789.1"/>
</dbReference>
<dbReference type="VEuPathDB" id="HostDB:ENSMMUG00000059789"/>
<reference evidence="2" key="2">
    <citation type="submission" date="2019-01" db="EMBL/GenBank/DDBJ databases">
        <authorList>
            <person name="Graves T."/>
            <person name="Eichler E.E."/>
            <person name="Wilson R.K."/>
        </authorList>
    </citation>
    <scope>NUCLEOTIDE SEQUENCE [LARGE SCALE GENOMIC DNA]</scope>
    <source>
        <strain evidence="2">17573</strain>
    </source>
</reference>
<evidence type="ECO:0000256" key="1">
    <source>
        <dbReference type="SAM" id="Phobius"/>
    </source>
</evidence>
<dbReference type="Bgee" id="ENSMMUG00000059789">
    <property type="expression patterns" value="Expressed in liver"/>
</dbReference>
<dbReference type="InParanoid" id="A0A5F8A867"/>
<keyword evidence="1" id="KW-1133">Transmembrane helix</keyword>
<proteinExistence type="predicted"/>
<protein>
    <submittedName>
        <fullName evidence="2">Uncharacterized protein</fullName>
    </submittedName>
</protein>
<accession>A0A5F8A867</accession>
<feature type="transmembrane region" description="Helical" evidence="1">
    <location>
        <begin position="29"/>
        <end position="50"/>
    </location>
</feature>
<dbReference type="PANTHER" id="PTHR12138">
    <property type="entry name" value="PRIMATE-EXPANDED PROTEIN FAMILY"/>
    <property type="match status" value="1"/>
</dbReference>
<name>A0A5F8A867_MACMU</name>
<reference evidence="2" key="4">
    <citation type="submission" date="2025-09" db="UniProtKB">
        <authorList>
            <consortium name="Ensembl"/>
        </authorList>
    </citation>
    <scope>IDENTIFICATION</scope>
    <source>
        <strain evidence="2">17573</strain>
    </source>
</reference>
<reference evidence="2" key="3">
    <citation type="submission" date="2025-08" db="UniProtKB">
        <authorList>
            <consortium name="Ensembl"/>
        </authorList>
    </citation>
    <scope>IDENTIFICATION</scope>
    <source>
        <strain evidence="2">17573</strain>
    </source>
</reference>